<accession>A0A2X0ISP8</accession>
<dbReference type="EMBL" id="QKYN01000216">
    <property type="protein sequence ID" value="RAG80576.1"/>
    <property type="molecule type" value="Genomic_DNA"/>
</dbReference>
<dbReference type="InterPro" id="IPR034660">
    <property type="entry name" value="DinB/YfiT-like"/>
</dbReference>
<evidence type="ECO:0000313" key="3">
    <source>
        <dbReference type="Proteomes" id="UP000248889"/>
    </source>
</evidence>
<dbReference type="Pfam" id="PF11716">
    <property type="entry name" value="MDMPI_N"/>
    <property type="match status" value="1"/>
</dbReference>
<dbReference type="Proteomes" id="UP000248889">
    <property type="component" value="Unassembled WGS sequence"/>
</dbReference>
<dbReference type="GO" id="GO:0046872">
    <property type="term" value="F:metal ion binding"/>
    <property type="evidence" value="ECO:0007669"/>
    <property type="project" value="InterPro"/>
</dbReference>
<proteinExistence type="predicted"/>
<evidence type="ECO:0000259" key="1">
    <source>
        <dbReference type="Pfam" id="PF11716"/>
    </source>
</evidence>
<organism evidence="2 3">
    <name type="scientific">Streptacidiphilus pinicola</name>
    <dbReference type="NCBI Taxonomy" id="2219663"/>
    <lineage>
        <taxon>Bacteria</taxon>
        <taxon>Bacillati</taxon>
        <taxon>Actinomycetota</taxon>
        <taxon>Actinomycetes</taxon>
        <taxon>Kitasatosporales</taxon>
        <taxon>Streptomycetaceae</taxon>
        <taxon>Streptacidiphilus</taxon>
    </lineage>
</organism>
<dbReference type="InterPro" id="IPR017520">
    <property type="entry name" value="CHP03086"/>
</dbReference>
<sequence>MTSASCEHPGPCEGERHGHHGDNVTDLPRVHCAALNLFGLLVREVEPDQWGLPTPCRLWNVGDLVNHVAVQEQWLALLLSGAPAAAVGDRLDGDQLGDDPVLSFKRAATEAKEAIQATETLDSTVTLWSGPAPARDLVSQLTMDLVVHSWDLARAIGTDEGLPALLVAFALWEVSDYADRLTGSGLFDPPLPVPEGPGWQTRLLALTGRQAGTPFTGTRTEPVR</sequence>
<name>A0A2X0ISP8_9ACTN</name>
<keyword evidence="3" id="KW-1185">Reference proteome</keyword>
<dbReference type="InterPro" id="IPR024344">
    <property type="entry name" value="MDMPI_metal-binding"/>
</dbReference>
<dbReference type="OrthoDB" id="5185819at2"/>
<dbReference type="NCBIfam" id="TIGR03083">
    <property type="entry name" value="maleylpyruvate isomerase family mycothiol-dependent enzyme"/>
    <property type="match status" value="1"/>
</dbReference>
<gene>
    <name evidence="2" type="ORF">DN069_37425</name>
</gene>
<dbReference type="InterPro" id="IPR017517">
    <property type="entry name" value="Maleyloyr_isom"/>
</dbReference>
<dbReference type="Gene3D" id="1.20.120.450">
    <property type="entry name" value="dinb family like domain"/>
    <property type="match status" value="1"/>
</dbReference>
<dbReference type="NCBIfam" id="TIGR03086">
    <property type="entry name" value="TIGR03086 family metal-binding protein"/>
    <property type="match status" value="1"/>
</dbReference>
<dbReference type="AlphaFoldDB" id="A0A2X0ISP8"/>
<feature type="domain" description="Mycothiol-dependent maleylpyruvate isomerase metal-binding" evidence="1">
    <location>
        <begin position="40"/>
        <end position="153"/>
    </location>
</feature>
<evidence type="ECO:0000313" key="2">
    <source>
        <dbReference type="EMBL" id="RAG80576.1"/>
    </source>
</evidence>
<comment type="caution">
    <text evidence="2">The sequence shown here is derived from an EMBL/GenBank/DDBJ whole genome shotgun (WGS) entry which is preliminary data.</text>
</comment>
<reference evidence="2 3" key="1">
    <citation type="submission" date="2018-06" db="EMBL/GenBank/DDBJ databases">
        <title>Streptacidiphilus pinicola sp. nov., isolated from pine grove soil.</title>
        <authorList>
            <person name="Roh S.G."/>
            <person name="Park S."/>
            <person name="Kim M.-K."/>
            <person name="Yun B.-R."/>
            <person name="Park J."/>
            <person name="Kim M.J."/>
            <person name="Kim Y.S."/>
            <person name="Kim S.B."/>
        </authorList>
    </citation>
    <scope>NUCLEOTIDE SEQUENCE [LARGE SCALE GENOMIC DNA]</scope>
    <source>
        <strain evidence="2 3">MMS16-CNU450</strain>
    </source>
</reference>
<dbReference type="SUPFAM" id="SSF109854">
    <property type="entry name" value="DinB/YfiT-like putative metalloenzymes"/>
    <property type="match status" value="1"/>
</dbReference>
<protein>
    <submittedName>
        <fullName evidence="2">TIGR03086 family protein</fullName>
    </submittedName>
</protein>